<sequence length="74" mass="7469">MLATRHTRSSSGTPAARARSSTHATWKPLLPRAAGSGSMSDGCHDVSTGLSSGSTCSSTHGSSCFSTSNLTGVR</sequence>
<reference evidence="2" key="1">
    <citation type="submission" date="2014-09" db="EMBL/GenBank/DDBJ databases">
        <authorList>
            <person name="Magalhaes I.L.F."/>
            <person name="Oliveira U."/>
            <person name="Santos F.R."/>
            <person name="Vidigal T.H.D.A."/>
            <person name="Brescovit A.D."/>
            <person name="Santos A.J."/>
        </authorList>
    </citation>
    <scope>NUCLEOTIDE SEQUENCE</scope>
    <source>
        <tissue evidence="2">Shoot tissue taken approximately 20 cm above the soil surface</tissue>
    </source>
</reference>
<feature type="compositionally biased region" description="Low complexity" evidence="1">
    <location>
        <begin position="47"/>
        <end position="68"/>
    </location>
</feature>
<protein>
    <submittedName>
        <fullName evidence="2">Uncharacterized protein</fullName>
    </submittedName>
</protein>
<dbReference type="AlphaFoldDB" id="A0A0A9GZG5"/>
<accession>A0A0A9GZG5</accession>
<organism evidence="2">
    <name type="scientific">Arundo donax</name>
    <name type="common">Giant reed</name>
    <name type="synonym">Donax arundinaceus</name>
    <dbReference type="NCBI Taxonomy" id="35708"/>
    <lineage>
        <taxon>Eukaryota</taxon>
        <taxon>Viridiplantae</taxon>
        <taxon>Streptophyta</taxon>
        <taxon>Embryophyta</taxon>
        <taxon>Tracheophyta</taxon>
        <taxon>Spermatophyta</taxon>
        <taxon>Magnoliopsida</taxon>
        <taxon>Liliopsida</taxon>
        <taxon>Poales</taxon>
        <taxon>Poaceae</taxon>
        <taxon>PACMAD clade</taxon>
        <taxon>Arundinoideae</taxon>
        <taxon>Arundineae</taxon>
        <taxon>Arundo</taxon>
    </lineage>
</organism>
<feature type="compositionally biased region" description="Polar residues" evidence="1">
    <location>
        <begin position="9"/>
        <end position="24"/>
    </location>
</feature>
<dbReference type="EMBL" id="GBRH01168962">
    <property type="protein sequence ID" value="JAE28934.1"/>
    <property type="molecule type" value="Transcribed_RNA"/>
</dbReference>
<feature type="region of interest" description="Disordered" evidence="1">
    <location>
        <begin position="1"/>
        <end position="74"/>
    </location>
</feature>
<proteinExistence type="predicted"/>
<evidence type="ECO:0000256" key="1">
    <source>
        <dbReference type="SAM" id="MobiDB-lite"/>
    </source>
</evidence>
<evidence type="ECO:0000313" key="2">
    <source>
        <dbReference type="EMBL" id="JAE28934.1"/>
    </source>
</evidence>
<name>A0A0A9GZG5_ARUDO</name>
<reference evidence="2" key="2">
    <citation type="journal article" date="2015" name="Data Brief">
        <title>Shoot transcriptome of the giant reed, Arundo donax.</title>
        <authorList>
            <person name="Barrero R.A."/>
            <person name="Guerrero F.D."/>
            <person name="Moolhuijzen P."/>
            <person name="Goolsby J.A."/>
            <person name="Tidwell J."/>
            <person name="Bellgard S.E."/>
            <person name="Bellgard M.I."/>
        </authorList>
    </citation>
    <scope>NUCLEOTIDE SEQUENCE</scope>
    <source>
        <tissue evidence="2">Shoot tissue taken approximately 20 cm above the soil surface</tissue>
    </source>
</reference>